<comment type="caution">
    <text evidence="5">The sequence shown here is derived from an EMBL/GenBank/DDBJ whole genome shotgun (WGS) entry which is preliminary data.</text>
</comment>
<accession>A0AAN7D1W3</accession>
<dbReference type="PANTHER" id="PTHR24198">
    <property type="entry name" value="ANKYRIN REPEAT AND PROTEIN KINASE DOMAIN-CONTAINING PROTEIN"/>
    <property type="match status" value="1"/>
</dbReference>
<dbReference type="PANTHER" id="PTHR24198:SF165">
    <property type="entry name" value="ANKYRIN REPEAT-CONTAINING PROTEIN-RELATED"/>
    <property type="match status" value="1"/>
</dbReference>
<feature type="compositionally biased region" description="Acidic residues" evidence="4">
    <location>
        <begin position="617"/>
        <end position="627"/>
    </location>
</feature>
<dbReference type="SMART" id="SM00248">
    <property type="entry name" value="ANK"/>
    <property type="match status" value="13"/>
</dbReference>
<protein>
    <submittedName>
        <fullName evidence="5">Ankyrin repeat-containing domain protein</fullName>
    </submittedName>
</protein>
<evidence type="ECO:0000256" key="4">
    <source>
        <dbReference type="SAM" id="MobiDB-lite"/>
    </source>
</evidence>
<keyword evidence="1" id="KW-0677">Repeat</keyword>
<dbReference type="Gene3D" id="1.25.40.20">
    <property type="entry name" value="Ankyrin repeat-containing domain"/>
    <property type="match status" value="4"/>
</dbReference>
<gene>
    <name evidence="5" type="ORF">C7999DRAFT_27003</name>
</gene>
<feature type="repeat" description="ANK" evidence="3">
    <location>
        <begin position="1446"/>
        <end position="1478"/>
    </location>
</feature>
<dbReference type="PROSITE" id="PS50088">
    <property type="entry name" value="ANK_REPEAT"/>
    <property type="match status" value="4"/>
</dbReference>
<feature type="region of interest" description="Disordered" evidence="4">
    <location>
        <begin position="597"/>
        <end position="652"/>
    </location>
</feature>
<feature type="region of interest" description="Disordered" evidence="4">
    <location>
        <begin position="1717"/>
        <end position="1745"/>
    </location>
</feature>
<proteinExistence type="predicted"/>
<keyword evidence="6" id="KW-1185">Reference proteome</keyword>
<feature type="repeat" description="ANK" evidence="3">
    <location>
        <begin position="806"/>
        <end position="838"/>
    </location>
</feature>
<feature type="repeat" description="ANK" evidence="3">
    <location>
        <begin position="569"/>
        <end position="601"/>
    </location>
</feature>
<dbReference type="Pfam" id="PF00023">
    <property type="entry name" value="Ank"/>
    <property type="match status" value="3"/>
</dbReference>
<name>A0AAN7D1W3_9PEZI</name>
<dbReference type="Proteomes" id="UP001303647">
    <property type="component" value="Unassembled WGS sequence"/>
</dbReference>
<dbReference type="InterPro" id="IPR002110">
    <property type="entry name" value="Ankyrin_rpt"/>
</dbReference>
<dbReference type="EMBL" id="MU857601">
    <property type="protein sequence ID" value="KAK4252279.1"/>
    <property type="molecule type" value="Genomic_DNA"/>
</dbReference>
<feature type="region of interest" description="Disordered" evidence="4">
    <location>
        <begin position="1762"/>
        <end position="1787"/>
    </location>
</feature>
<dbReference type="PROSITE" id="PS50297">
    <property type="entry name" value="ANK_REP_REGION"/>
    <property type="match status" value="4"/>
</dbReference>
<dbReference type="InterPro" id="IPR036770">
    <property type="entry name" value="Ankyrin_rpt-contain_sf"/>
</dbReference>
<organism evidence="5 6">
    <name type="scientific">Corynascus novoguineensis</name>
    <dbReference type="NCBI Taxonomy" id="1126955"/>
    <lineage>
        <taxon>Eukaryota</taxon>
        <taxon>Fungi</taxon>
        <taxon>Dikarya</taxon>
        <taxon>Ascomycota</taxon>
        <taxon>Pezizomycotina</taxon>
        <taxon>Sordariomycetes</taxon>
        <taxon>Sordariomycetidae</taxon>
        <taxon>Sordariales</taxon>
        <taxon>Chaetomiaceae</taxon>
        <taxon>Corynascus</taxon>
    </lineage>
</organism>
<reference evidence="5" key="1">
    <citation type="journal article" date="2023" name="Mol. Phylogenet. Evol.">
        <title>Genome-scale phylogeny and comparative genomics of the fungal order Sordariales.</title>
        <authorList>
            <person name="Hensen N."/>
            <person name="Bonometti L."/>
            <person name="Westerberg I."/>
            <person name="Brannstrom I.O."/>
            <person name="Guillou S."/>
            <person name="Cros-Aarteil S."/>
            <person name="Calhoun S."/>
            <person name="Haridas S."/>
            <person name="Kuo A."/>
            <person name="Mondo S."/>
            <person name="Pangilinan J."/>
            <person name="Riley R."/>
            <person name="LaButti K."/>
            <person name="Andreopoulos B."/>
            <person name="Lipzen A."/>
            <person name="Chen C."/>
            <person name="Yan M."/>
            <person name="Daum C."/>
            <person name="Ng V."/>
            <person name="Clum A."/>
            <person name="Steindorff A."/>
            <person name="Ohm R.A."/>
            <person name="Martin F."/>
            <person name="Silar P."/>
            <person name="Natvig D.O."/>
            <person name="Lalanne C."/>
            <person name="Gautier V."/>
            <person name="Ament-Velasquez S.L."/>
            <person name="Kruys A."/>
            <person name="Hutchinson M.I."/>
            <person name="Powell A.J."/>
            <person name="Barry K."/>
            <person name="Miller A.N."/>
            <person name="Grigoriev I.V."/>
            <person name="Debuchy R."/>
            <person name="Gladieux P."/>
            <person name="Hiltunen Thoren M."/>
            <person name="Johannesson H."/>
        </authorList>
    </citation>
    <scope>NUCLEOTIDE SEQUENCE</scope>
    <source>
        <strain evidence="5">CBS 359.72</strain>
    </source>
</reference>
<reference evidence="5" key="2">
    <citation type="submission" date="2023-05" db="EMBL/GenBank/DDBJ databases">
        <authorList>
            <consortium name="Lawrence Berkeley National Laboratory"/>
            <person name="Steindorff A."/>
            <person name="Hensen N."/>
            <person name="Bonometti L."/>
            <person name="Westerberg I."/>
            <person name="Brannstrom I.O."/>
            <person name="Guillou S."/>
            <person name="Cros-Aarteil S."/>
            <person name="Calhoun S."/>
            <person name="Haridas S."/>
            <person name="Kuo A."/>
            <person name="Mondo S."/>
            <person name="Pangilinan J."/>
            <person name="Riley R."/>
            <person name="Labutti K."/>
            <person name="Andreopoulos B."/>
            <person name="Lipzen A."/>
            <person name="Chen C."/>
            <person name="Yanf M."/>
            <person name="Daum C."/>
            <person name="Ng V."/>
            <person name="Clum A."/>
            <person name="Ohm R."/>
            <person name="Martin F."/>
            <person name="Silar P."/>
            <person name="Natvig D."/>
            <person name="Lalanne C."/>
            <person name="Gautier V."/>
            <person name="Ament-Velasquez S.L."/>
            <person name="Kruys A."/>
            <person name="Hutchinson M.I."/>
            <person name="Powell A.J."/>
            <person name="Barry K."/>
            <person name="Miller A.N."/>
            <person name="Grigoriev I.V."/>
            <person name="Debuchy R."/>
            <person name="Gladieux P."/>
            <person name="Thoren M.H."/>
            <person name="Johannesson H."/>
        </authorList>
    </citation>
    <scope>NUCLEOTIDE SEQUENCE</scope>
    <source>
        <strain evidence="5">CBS 359.72</strain>
    </source>
</reference>
<dbReference type="SUPFAM" id="SSF48403">
    <property type="entry name" value="Ankyrin repeat"/>
    <property type="match status" value="2"/>
</dbReference>
<evidence type="ECO:0000256" key="3">
    <source>
        <dbReference type="PROSITE-ProRule" id="PRU00023"/>
    </source>
</evidence>
<evidence type="ECO:0000256" key="2">
    <source>
        <dbReference type="ARBA" id="ARBA00023043"/>
    </source>
</evidence>
<evidence type="ECO:0000313" key="5">
    <source>
        <dbReference type="EMBL" id="KAK4252279.1"/>
    </source>
</evidence>
<feature type="compositionally biased region" description="Basic and acidic residues" evidence="4">
    <location>
        <begin position="1762"/>
        <end position="1773"/>
    </location>
</feature>
<dbReference type="Pfam" id="PF26128">
    <property type="entry name" value="Gad2"/>
    <property type="match status" value="1"/>
</dbReference>
<feature type="compositionally biased region" description="Acidic residues" evidence="4">
    <location>
        <begin position="1774"/>
        <end position="1787"/>
    </location>
</feature>
<keyword evidence="2 3" id="KW-0040">ANK repeat</keyword>
<dbReference type="Pfam" id="PF12796">
    <property type="entry name" value="Ank_2"/>
    <property type="match status" value="1"/>
</dbReference>
<evidence type="ECO:0000256" key="1">
    <source>
        <dbReference type="ARBA" id="ARBA00022737"/>
    </source>
</evidence>
<sequence>MAFEAPPTLPVPIAGLVKHIAQHQDTPLVELLEPYREYEAHLRGAFAQDPDNELLKDPYVNVLPLFTDDTHNIKVRARNLKAESQEEKSKYIMPLPPTMRRPDGSPAVVQSLQEFQRNFNVFCESSLSELDWSNVVAAGSSVVNTLLPVPEEYARTKRSLREFYHEKFSPASDVDLFLYGLTEEQAIEKIKAIETSVRDAILTDTTVVRTKHAITICSQYPTRHIQIVLRIYKSVSEILTGFDIDCSGAAYDGKQVYCTPRALQSYMTQINHIDLSRRSPSYENRLSKYSHRGFEVYFPDLDRSRIDPTIFERSFQRTLGLARLLVLERLPTQQARDSYQDGRRRERGRPPVNRYYREIRSLRGNIKEGHEDEVADWLIEDEISNYHTFTIPYGPRFNPKKIEKLCYTRDLLLNAEWNQSDDREVYLHRHPAFFGRVEDVINDCCEHCPVPKTDEEKEIAEEEEKVFVSGKISFMKDDPGRQQIGSFNPLTDDDWTEMAYVGNTARLCQAIVDQDLELVVDWLAQEGSDPNTRDYTGRTPLHLACMASTPAIVQALVDAGARLVACLADGRTALHLASARGDLEMVRILLRKSAANEAEYEEKKDQRRRKEKALSADDGETESEVSDNAEHSDGELIDESGSEGGATSMATGSFVKVGRKEAGMSEDITDDDDEDEPDFYDINVTAWDTPCSALHLAIVNGHVPVVQELVQEYGADVLLPVQLNDTNEAILTLVLALALPVEKAKEMVKALDTLGTTSAQAGKTRITAFHRYVEANAESLLDTLWELDPAGTKTAINHIAFPSAYTCDSPLQVAVKQGNRDLVVKLLDHGADPQIEFEKWLRSANQSVTVSNQLRSLAENENKFNSMVEQPLILALDGSKPEIAIELLERGADPNVLVKDSHKHLRYSWNSSWLKGGCALDLVEYYLRTLRQYQQDIARTLAPPTLPEGIDTYLDQFEEGTYQYWVVSHDINYRRKVYEQKLKEYEKQKFSGQKPLKVERKEAAIAEAIANLEKVKEALLAKGAKTFSQIRPGYTLGTKSTTKQQNSLVSQSMPALFAHCFSIVNVRNVTKARQHAYLRLFTAALNGDLETIKALTLASWSDGDVKDEAPLEIAVYDRNQNNPFSLAFLRGHYDVAKAVLEIAYAQYAPEDAPKTRYTMQEDDDYYSDDGSISSKDSEPRIYSQIVDEVFTIASVGEVSMKVKSHTKPMDMVNWISVEDKTLHCKVSPLQSAIMDNDMAKLQFLLDVSEHWTVQDYKTGDEIPSFYSFPVSLFELAIEKGRVELLGEIIRRTGAGLPLESLVKNTGVELQVKPRYYQGLTVYGKKRNDWAQAGRDHVKRYGGTEKSPILIAALAGQIETVEWLFSDTPLRQYLAFANSKGARDDPRLKHLAQAPGGFEGAILKWLNDQSELVLHAAIFNRPSKRATELVAYLVRSRPFLVDVKAANGVTPLLLAYRYGRLDAARILIEAGADQKTQDRNRLNLLHTVLSNECEVKKLVPMLNLLDRDVLVSMIKERNKLEEGGQTPLHLFLSRAVHWVGGLANHVIRVIRMFVEISPEYTRQAFRMLGGTGDTPLHTLLLKGADPAIVRAIVDFDPGLLCIENAVGRTPAEVAHDCYLDNFIRAKGSSVQHTAESSVASLTTADPSTFVKEKGCDEPREHEPRTNVAKNWRFCAEALARNGPQPKRTLVSLDSANFVAQRLARKQIRSKNRYSFQLAKRDEEATSEPVDTDDDDTQSNKVTTSTTRRAKDFVTEHYNRAHDAWYVPKEEKEDGAGEGESDEGTNEEQEDGLFPVCGICKGCHYPLSGGALATTAAWRTACVL</sequence>
<evidence type="ECO:0000313" key="6">
    <source>
        <dbReference type="Proteomes" id="UP001303647"/>
    </source>
</evidence>
<feature type="repeat" description="ANK" evidence="3">
    <location>
        <begin position="536"/>
        <end position="563"/>
    </location>
</feature>